<feature type="compositionally biased region" description="Basic and acidic residues" evidence="2">
    <location>
        <begin position="1"/>
        <end position="15"/>
    </location>
</feature>
<sequence length="487" mass="56627">MDKNCTLSPERRDKNPTQVRGDSNIGKRVPVLTKKIESSREYRRLKLQEDFLEKDLASTIKRMKIDTDMIHEITEYRIKTLDERQPSLQKLEWTTLGILNELKSVKLMLQQTDPSAIRNLDISDFRLRLMRLSNQIEVLKDVEKSLAKLGEEESALDSDQRAFDRILSTGNTNRAPKRTGERKCPTRTGVNDKFIELVARTGHTQGWSEDDHSEFLKVRRKCDSVPNLVTEMRARRVHLTNEQVINHEAWYKLYTELRLKRKKDIAEWRSRRQDLKPKANGETEGNESSSFSHGCAPAGGKESIPRCRSADTKASVAEKKQKIEAWRAERARKAAVNDEQKKRLEIEKADKERRRRQALRNEAKTKLKEFDDRETARKSRSDPNLQRKEIRTHVRSESLKLLKSFREQDEKFIRKRLSSLKTWRQSSANSVAPDSRPLKSNVSSVTTLFLPTKAWEQRCKLEQKADESFGKVNYIKDIQKLSVGTND</sequence>
<feature type="region of interest" description="Disordered" evidence="2">
    <location>
        <begin position="347"/>
        <end position="391"/>
    </location>
</feature>
<evidence type="ECO:0000256" key="2">
    <source>
        <dbReference type="SAM" id="MobiDB-lite"/>
    </source>
</evidence>
<dbReference type="PANTHER" id="PTHR21549">
    <property type="entry name" value="MUTATED IN BLADDER CANCER 1"/>
    <property type="match status" value="1"/>
</dbReference>
<feature type="compositionally biased region" description="Basic and acidic residues" evidence="2">
    <location>
        <begin position="303"/>
        <end position="320"/>
    </location>
</feature>
<reference evidence="4" key="1">
    <citation type="submission" date="2025-08" db="UniProtKB">
        <authorList>
            <consortium name="RefSeq"/>
        </authorList>
    </citation>
    <scope>IDENTIFICATION</scope>
    <source>
        <tissue evidence="4">Thorax and Abdomen</tissue>
    </source>
</reference>
<dbReference type="InterPro" id="IPR039902">
    <property type="entry name" value="CCDC148/CCDC112"/>
</dbReference>
<feature type="region of interest" description="Disordered" evidence="2">
    <location>
        <begin position="275"/>
        <end position="320"/>
    </location>
</feature>
<keyword evidence="3" id="KW-1185">Reference proteome</keyword>
<dbReference type="AlphaFoldDB" id="A0A6J0BFZ3"/>
<name>A0A6J0BFZ3_NEOLC</name>
<dbReference type="OrthoDB" id="2152435at2759"/>
<dbReference type="Proteomes" id="UP000829291">
    <property type="component" value="Chromosome 3"/>
</dbReference>
<accession>A0A6J0BFZ3</accession>
<dbReference type="InParanoid" id="A0A6J0BFZ3"/>
<dbReference type="RefSeq" id="XP_015513754.2">
    <property type="nucleotide sequence ID" value="XM_015658268.2"/>
</dbReference>
<gene>
    <name evidence="4" type="primary">LOC107219909</name>
</gene>
<proteinExistence type="predicted"/>
<dbReference type="KEGG" id="nlo:107219909"/>
<protein>
    <submittedName>
        <fullName evidence="4">Coiled-coil domain-containing protein 112-like isoform X1</fullName>
    </submittedName>
</protein>
<organism evidence="4">
    <name type="scientific">Neodiprion lecontei</name>
    <name type="common">Redheaded pine sawfly</name>
    <dbReference type="NCBI Taxonomy" id="441921"/>
    <lineage>
        <taxon>Eukaryota</taxon>
        <taxon>Metazoa</taxon>
        <taxon>Ecdysozoa</taxon>
        <taxon>Arthropoda</taxon>
        <taxon>Hexapoda</taxon>
        <taxon>Insecta</taxon>
        <taxon>Pterygota</taxon>
        <taxon>Neoptera</taxon>
        <taxon>Endopterygota</taxon>
        <taxon>Hymenoptera</taxon>
        <taxon>Tenthredinoidea</taxon>
        <taxon>Diprionidae</taxon>
        <taxon>Diprioninae</taxon>
        <taxon>Neodiprion</taxon>
    </lineage>
</organism>
<evidence type="ECO:0000313" key="4">
    <source>
        <dbReference type="RefSeq" id="XP_015513754.2"/>
    </source>
</evidence>
<evidence type="ECO:0000256" key="1">
    <source>
        <dbReference type="ARBA" id="ARBA00023054"/>
    </source>
</evidence>
<evidence type="ECO:0000313" key="3">
    <source>
        <dbReference type="Proteomes" id="UP000829291"/>
    </source>
</evidence>
<feature type="compositionally biased region" description="Basic and acidic residues" evidence="2">
    <location>
        <begin position="359"/>
        <end position="391"/>
    </location>
</feature>
<dbReference type="GeneID" id="107219909"/>
<feature type="region of interest" description="Disordered" evidence="2">
    <location>
        <begin position="1"/>
        <end position="24"/>
    </location>
</feature>
<dbReference type="PANTHER" id="PTHR21549:SF0">
    <property type="entry name" value="COILED-COIL DOMAIN-CONTAINING PROTEIN 112"/>
    <property type="match status" value="1"/>
</dbReference>
<keyword evidence="1" id="KW-0175">Coiled coil</keyword>